<dbReference type="KEGG" id="tav:G4V39_06290"/>
<dbReference type="Pfam" id="PF02767">
    <property type="entry name" value="DNA_pol3_beta_2"/>
    <property type="match status" value="1"/>
</dbReference>
<dbReference type="InterPro" id="IPR001001">
    <property type="entry name" value="DNA_polIII_beta"/>
</dbReference>
<dbReference type="Gene3D" id="3.70.10.10">
    <property type="match status" value="1"/>
</dbReference>
<comment type="subcellular location">
    <subcellularLocation>
        <location evidence="1 10">Cytoplasm</location>
    </subcellularLocation>
</comment>
<keyword evidence="6 10" id="KW-0548">Nucleotidyltransferase</keyword>
<dbReference type="GO" id="GO:0005737">
    <property type="term" value="C:cytoplasm"/>
    <property type="evidence" value="ECO:0007669"/>
    <property type="project" value="UniProtKB-SubCell"/>
</dbReference>
<dbReference type="GO" id="GO:0009360">
    <property type="term" value="C:DNA polymerase III complex"/>
    <property type="evidence" value="ECO:0007669"/>
    <property type="project" value="InterPro"/>
</dbReference>
<dbReference type="NCBIfam" id="TIGR00663">
    <property type="entry name" value="dnan"/>
    <property type="match status" value="1"/>
</dbReference>
<keyword evidence="12" id="KW-1185">Reference proteome</keyword>
<dbReference type="AlphaFoldDB" id="A0A6G7PW29"/>
<comment type="function">
    <text evidence="10">Confers DNA tethering and processivity to DNA polymerases and other proteins. Acts as a clamp, forming a ring around DNA (a reaction catalyzed by the clamp-loading complex) which diffuses in an ATP-independent manner freely and bidirectionally along dsDNA. Initially characterized for its ability to contact the catalytic subunit of DNA polymerase III (Pol III), a complex, multichain enzyme responsible for most of the replicative synthesis in bacteria; Pol III exhibits 3'-5' exonuclease proofreading activity. The beta chain is required for initiation of replication as well as for processivity of DNA replication.</text>
</comment>
<dbReference type="InterPro" id="IPR022637">
    <property type="entry name" value="DNA_polIII_beta_cen"/>
</dbReference>
<evidence type="ECO:0000256" key="5">
    <source>
        <dbReference type="ARBA" id="ARBA00022679"/>
    </source>
</evidence>
<accession>A0A6G7PW29</accession>
<evidence type="ECO:0000256" key="1">
    <source>
        <dbReference type="ARBA" id="ARBA00004496"/>
    </source>
</evidence>
<dbReference type="GO" id="GO:0003887">
    <property type="term" value="F:DNA-directed DNA polymerase activity"/>
    <property type="evidence" value="ECO:0007669"/>
    <property type="project" value="UniProtKB-UniRule"/>
</dbReference>
<dbReference type="Pfam" id="PF00712">
    <property type="entry name" value="DNA_pol3_beta"/>
    <property type="match status" value="1"/>
</dbReference>
<sequence length="371" mass="41726">MNIRIKKENLLKVLSKVQTIADKRSTMAILSNVLLTAEDEKLSCIATDLEVSYKGFCIAKIEKPGQIAISARKFYEIIKEFPREDILLKEKSTNRLLITSEDSKILYTLSGYSAEDFPSIPSTDGVNTVSIEKNILKEMIEKTIFCVSTEETRFTLSGIFIHKINNKLRFVASDGHRLALIDRDIENLDNLDLHEGIILPKKAAQEIKKLADSEGIFLLGIKDNHFFISNDQDILIVRLIEGQYPDYQAVIPETKERIVSVDKIIFLDTLKRVSILSPDRFKSIKLSITNNQMVVSSVYSDIGEAQEIIDVSYTGDDFEIGFNAKYLIDICSSMVSDVIDLIMNSPSSPALILGPEDYGYLGIIMPIKLND</sequence>
<dbReference type="SUPFAM" id="SSF55979">
    <property type="entry name" value="DNA clamp"/>
    <property type="match status" value="3"/>
</dbReference>
<dbReference type="GO" id="GO:0003677">
    <property type="term" value="F:DNA binding"/>
    <property type="evidence" value="ECO:0007669"/>
    <property type="project" value="UniProtKB-UniRule"/>
</dbReference>
<proteinExistence type="inferred from homology"/>
<dbReference type="InterPro" id="IPR022635">
    <property type="entry name" value="DNA_polIII_beta_C"/>
</dbReference>
<dbReference type="Pfam" id="PF02768">
    <property type="entry name" value="DNA_pol3_beta_3"/>
    <property type="match status" value="1"/>
</dbReference>
<dbReference type="PANTHER" id="PTHR30478:SF0">
    <property type="entry name" value="BETA SLIDING CLAMP"/>
    <property type="match status" value="1"/>
</dbReference>
<dbReference type="InterPro" id="IPR022634">
    <property type="entry name" value="DNA_polIII_beta_N"/>
</dbReference>
<evidence type="ECO:0000256" key="8">
    <source>
        <dbReference type="ARBA" id="ARBA00022932"/>
    </source>
</evidence>
<evidence type="ECO:0000256" key="4">
    <source>
        <dbReference type="ARBA" id="ARBA00022490"/>
    </source>
</evidence>
<keyword evidence="4 10" id="KW-0963">Cytoplasm</keyword>
<organism evidence="11 12">
    <name type="scientific">Thermosulfuriphilus ammonigenes</name>
    <dbReference type="NCBI Taxonomy" id="1936021"/>
    <lineage>
        <taxon>Bacteria</taxon>
        <taxon>Pseudomonadati</taxon>
        <taxon>Thermodesulfobacteriota</taxon>
        <taxon>Thermodesulfobacteria</taxon>
        <taxon>Thermodesulfobacteriales</taxon>
        <taxon>Thermodesulfobacteriaceae</taxon>
        <taxon>Thermosulfuriphilus</taxon>
    </lineage>
</organism>
<dbReference type="PIRSF" id="PIRSF000804">
    <property type="entry name" value="DNA_pol_III_b"/>
    <property type="match status" value="1"/>
</dbReference>
<gene>
    <name evidence="11" type="primary">dnaN</name>
    <name evidence="11" type="ORF">G4V39_06290</name>
</gene>
<keyword evidence="9" id="KW-0238">DNA-binding</keyword>
<reference evidence="11 12" key="1">
    <citation type="submission" date="2020-02" db="EMBL/GenBank/DDBJ databases">
        <title>Genome analysis of Thermosulfuriphilus ammonigenes ST65T, an anaerobic thermophilic chemolithoautotrophic bacterium isolated from a deep-sea hydrothermal vent.</title>
        <authorList>
            <person name="Slobodkina G."/>
            <person name="Allioux M."/>
            <person name="Merkel A."/>
            <person name="Alain K."/>
            <person name="Jebbar M."/>
            <person name="Slobodkin A."/>
        </authorList>
    </citation>
    <scope>NUCLEOTIDE SEQUENCE [LARGE SCALE GENOMIC DNA]</scope>
    <source>
        <strain evidence="11 12">ST65</strain>
    </source>
</reference>
<dbReference type="RefSeq" id="WP_166032113.1">
    <property type="nucleotide sequence ID" value="NZ_CP048877.1"/>
</dbReference>
<protein>
    <recommendedName>
        <fullName evidence="3 10">Beta sliding clamp</fullName>
    </recommendedName>
</protein>
<dbReference type="GO" id="GO:0006271">
    <property type="term" value="P:DNA strand elongation involved in DNA replication"/>
    <property type="evidence" value="ECO:0007669"/>
    <property type="project" value="TreeGrafter"/>
</dbReference>
<evidence type="ECO:0000256" key="6">
    <source>
        <dbReference type="ARBA" id="ARBA00022695"/>
    </source>
</evidence>
<name>A0A6G7PW29_9BACT</name>
<comment type="subunit">
    <text evidence="10">Forms a ring-shaped head-to-tail homodimer around DNA.</text>
</comment>
<dbReference type="EMBL" id="CP048877">
    <property type="protein sequence ID" value="QIJ71895.1"/>
    <property type="molecule type" value="Genomic_DNA"/>
</dbReference>
<evidence type="ECO:0000256" key="7">
    <source>
        <dbReference type="ARBA" id="ARBA00022705"/>
    </source>
</evidence>
<evidence type="ECO:0000256" key="10">
    <source>
        <dbReference type="PIRNR" id="PIRNR000804"/>
    </source>
</evidence>
<keyword evidence="7 10" id="KW-0235">DNA replication</keyword>
<dbReference type="Proteomes" id="UP000502179">
    <property type="component" value="Chromosome"/>
</dbReference>
<evidence type="ECO:0000313" key="12">
    <source>
        <dbReference type="Proteomes" id="UP000502179"/>
    </source>
</evidence>
<evidence type="ECO:0000256" key="9">
    <source>
        <dbReference type="ARBA" id="ARBA00023125"/>
    </source>
</evidence>
<dbReference type="SMART" id="SM00480">
    <property type="entry name" value="POL3Bc"/>
    <property type="match status" value="1"/>
</dbReference>
<dbReference type="Gene3D" id="3.10.150.10">
    <property type="entry name" value="DNA Polymerase III, subunit A, domain 2"/>
    <property type="match status" value="1"/>
</dbReference>
<dbReference type="GO" id="GO:0008408">
    <property type="term" value="F:3'-5' exonuclease activity"/>
    <property type="evidence" value="ECO:0007669"/>
    <property type="project" value="InterPro"/>
</dbReference>
<evidence type="ECO:0000256" key="2">
    <source>
        <dbReference type="ARBA" id="ARBA00010752"/>
    </source>
</evidence>
<evidence type="ECO:0000313" key="11">
    <source>
        <dbReference type="EMBL" id="QIJ71895.1"/>
    </source>
</evidence>
<dbReference type="PANTHER" id="PTHR30478">
    <property type="entry name" value="DNA POLYMERASE III SUBUNIT BETA"/>
    <property type="match status" value="1"/>
</dbReference>
<evidence type="ECO:0000256" key="3">
    <source>
        <dbReference type="ARBA" id="ARBA00021035"/>
    </source>
</evidence>
<keyword evidence="8 10" id="KW-0239">DNA-directed DNA polymerase</keyword>
<comment type="similarity">
    <text evidence="2 10">Belongs to the beta sliding clamp family.</text>
</comment>
<dbReference type="CDD" id="cd00140">
    <property type="entry name" value="beta_clamp"/>
    <property type="match status" value="1"/>
</dbReference>
<keyword evidence="5 10" id="KW-0808">Transferase</keyword>
<dbReference type="InterPro" id="IPR046938">
    <property type="entry name" value="DNA_clamp_sf"/>
</dbReference>